<dbReference type="Proteomes" id="UP000298484">
    <property type="component" value="Unassembled WGS sequence"/>
</dbReference>
<dbReference type="PANTHER" id="PTHR23100">
    <property type="entry name" value="ARGININE BIOSYNTHESIS BIFUNCTIONAL PROTEIN ARGJ"/>
    <property type="match status" value="1"/>
</dbReference>
<feature type="chain" id="PRO_5023536524" description="Arginine biosynthesis bifunctional protein ArgJ alpha chain" evidence="13">
    <location>
        <begin position="1"/>
        <end position="195"/>
    </location>
</feature>
<comment type="caution">
    <text evidence="14">The sequence shown here is derived from an EMBL/GenBank/DDBJ whole genome shotgun (WGS) entry which is preliminary data.</text>
</comment>
<evidence type="ECO:0000256" key="11">
    <source>
        <dbReference type="ARBA" id="ARBA00049439"/>
    </source>
</evidence>
<feature type="binding site" evidence="13">
    <location>
        <position position="404"/>
    </location>
    <ligand>
        <name>substrate</name>
    </ligand>
</feature>
<dbReference type="GO" id="GO:0004358">
    <property type="term" value="F:L-glutamate N-acetyltransferase activity, acting on acetyl-L-ornithine as donor"/>
    <property type="evidence" value="ECO:0007669"/>
    <property type="project" value="UniProtKB-UniRule"/>
</dbReference>
<reference evidence="14 15" key="1">
    <citation type="submission" date="2019-03" db="EMBL/GenBank/DDBJ databases">
        <title>Genome sequence of Lentibacillus salicampi ATCC BAA-719.</title>
        <authorList>
            <person name="Maclea K.S."/>
            <person name="Simoes Junior M."/>
        </authorList>
    </citation>
    <scope>NUCLEOTIDE SEQUENCE [LARGE SCALE GENOMIC DNA]</scope>
    <source>
        <strain evidence="14 15">ATCC BAA-719</strain>
    </source>
</reference>
<keyword evidence="4 13" id="KW-0055">Arginine biosynthesis</keyword>
<evidence type="ECO:0000313" key="15">
    <source>
        <dbReference type="Proteomes" id="UP000298484"/>
    </source>
</evidence>
<organism evidence="14 15">
    <name type="scientific">Lentibacillus salicampi</name>
    <dbReference type="NCBI Taxonomy" id="175306"/>
    <lineage>
        <taxon>Bacteria</taxon>
        <taxon>Bacillati</taxon>
        <taxon>Bacillota</taxon>
        <taxon>Bacilli</taxon>
        <taxon>Bacillales</taxon>
        <taxon>Bacillaceae</taxon>
        <taxon>Lentibacillus</taxon>
    </lineage>
</organism>
<evidence type="ECO:0000256" key="9">
    <source>
        <dbReference type="ARBA" id="ARBA00023315"/>
    </source>
</evidence>
<comment type="pathway">
    <text evidence="13">Amino-acid biosynthesis; L-arginine biosynthesis; L-ornithine and N-acetyl-L-glutamate from L-glutamate and N(2)-acetyl-L-ornithine (cyclic): step 1/1.</text>
</comment>
<keyword evidence="5 13" id="KW-0028">Amino-acid biosynthesis</keyword>
<dbReference type="FunFam" id="3.10.20.340:FF:000001">
    <property type="entry name" value="Arginine biosynthesis bifunctional protein ArgJ, chloroplastic"/>
    <property type="match status" value="1"/>
</dbReference>
<feature type="site" description="Involved in the stabilization of negative charge on the oxyanion by the formation of the oxyanion hole" evidence="13">
    <location>
        <position position="123"/>
    </location>
</feature>
<gene>
    <name evidence="13 14" type="primary">argJ</name>
    <name evidence="14" type="ORF">E4U82_00140</name>
</gene>
<dbReference type="Gene3D" id="3.60.70.12">
    <property type="entry name" value="L-amino peptidase D-ALA esterase/amidase"/>
    <property type="match status" value="1"/>
</dbReference>
<evidence type="ECO:0000313" key="14">
    <source>
        <dbReference type="EMBL" id="TFJ94365.1"/>
    </source>
</evidence>
<evidence type="ECO:0000256" key="8">
    <source>
        <dbReference type="ARBA" id="ARBA00023268"/>
    </source>
</evidence>
<evidence type="ECO:0000256" key="3">
    <source>
        <dbReference type="ARBA" id="ARBA00011475"/>
    </source>
</evidence>
<feature type="binding site" evidence="13">
    <location>
        <position position="196"/>
    </location>
    <ligand>
        <name>substrate</name>
    </ligand>
</feature>
<keyword evidence="15" id="KW-1185">Reference proteome</keyword>
<feature type="active site" description="Nucleophile" evidence="13">
    <location>
        <position position="196"/>
    </location>
</feature>
<evidence type="ECO:0000256" key="12">
    <source>
        <dbReference type="ARBA" id="ARBA00054976"/>
    </source>
</evidence>
<dbReference type="Gene3D" id="3.10.20.340">
    <property type="entry name" value="ArgJ beta chain, C-terminal domain"/>
    <property type="match status" value="1"/>
</dbReference>
<keyword evidence="13" id="KW-0963">Cytoplasm</keyword>
<dbReference type="SUPFAM" id="SSF56266">
    <property type="entry name" value="DmpA/ArgJ-like"/>
    <property type="match status" value="1"/>
</dbReference>
<dbReference type="FunFam" id="3.30.2330.10:FF:000001">
    <property type="entry name" value="Arginine biosynthesis bifunctional protein ArgJ, mitochondrial"/>
    <property type="match status" value="1"/>
</dbReference>
<keyword evidence="7 13" id="KW-0068">Autocatalytic cleavage</keyword>
<feature type="chain" id="PRO_5023536523" description="Arginine biosynthesis bifunctional protein ArgJ beta chain" evidence="13">
    <location>
        <begin position="196"/>
        <end position="409"/>
    </location>
</feature>
<evidence type="ECO:0000256" key="5">
    <source>
        <dbReference type="ARBA" id="ARBA00022605"/>
    </source>
</evidence>
<dbReference type="FunFam" id="3.60.70.12:FF:000001">
    <property type="entry name" value="Arginine biosynthesis bifunctional protein ArgJ, chloroplastic"/>
    <property type="match status" value="1"/>
</dbReference>
<dbReference type="HAMAP" id="MF_01106">
    <property type="entry name" value="ArgJ"/>
    <property type="match status" value="1"/>
</dbReference>
<dbReference type="NCBIfam" id="TIGR00120">
    <property type="entry name" value="ArgJ"/>
    <property type="match status" value="1"/>
</dbReference>
<feature type="binding site" evidence="13">
    <location>
        <position position="282"/>
    </location>
    <ligand>
        <name>substrate</name>
    </ligand>
</feature>
<comment type="subunit">
    <text evidence="3 13">Heterotetramer of two alpha and two beta chains.</text>
</comment>
<evidence type="ECO:0000256" key="6">
    <source>
        <dbReference type="ARBA" id="ARBA00022679"/>
    </source>
</evidence>
<evidence type="ECO:0000256" key="7">
    <source>
        <dbReference type="ARBA" id="ARBA00022813"/>
    </source>
</evidence>
<dbReference type="EMBL" id="SRHY01000001">
    <property type="protein sequence ID" value="TFJ94365.1"/>
    <property type="molecule type" value="Genomic_DNA"/>
</dbReference>
<feature type="site" description="Involved in the stabilization of negative charge on the oxyanion by the formation of the oxyanion hole" evidence="13">
    <location>
        <position position="122"/>
    </location>
</feature>
<comment type="similarity">
    <text evidence="2 13">Belongs to the ArgJ family.</text>
</comment>
<dbReference type="GO" id="GO:0006592">
    <property type="term" value="P:ornithine biosynthetic process"/>
    <property type="evidence" value="ECO:0007669"/>
    <property type="project" value="TreeGrafter"/>
</dbReference>
<feature type="site" description="Cleavage; by autolysis" evidence="13">
    <location>
        <begin position="195"/>
        <end position="196"/>
    </location>
</feature>
<dbReference type="InterPro" id="IPR042195">
    <property type="entry name" value="ArgJ_beta_C"/>
</dbReference>
<evidence type="ECO:0000256" key="2">
    <source>
        <dbReference type="ARBA" id="ARBA00006774"/>
    </source>
</evidence>
<feature type="binding site" evidence="13">
    <location>
        <position position="185"/>
    </location>
    <ligand>
        <name>substrate</name>
    </ligand>
</feature>
<dbReference type="OrthoDB" id="9804242at2"/>
<dbReference type="GO" id="GO:0004042">
    <property type="term" value="F:L-glutamate N-acetyltransferase activity"/>
    <property type="evidence" value="ECO:0007669"/>
    <property type="project" value="UniProtKB-UniRule"/>
</dbReference>
<dbReference type="EC" id="2.3.1.35" evidence="13"/>
<comment type="pathway">
    <text evidence="13">Amino-acid biosynthesis; L-arginine biosynthesis; N(2)-acetyl-L-ornithine from L-glutamate: step 1/4.</text>
</comment>
<dbReference type="InterPro" id="IPR002813">
    <property type="entry name" value="Arg_biosynth_ArgJ"/>
</dbReference>
<dbReference type="GO" id="GO:0006526">
    <property type="term" value="P:L-arginine biosynthetic process"/>
    <property type="evidence" value="ECO:0007669"/>
    <property type="project" value="UniProtKB-UniRule"/>
</dbReference>
<dbReference type="RefSeq" id="WP_135108011.1">
    <property type="nucleotide sequence ID" value="NZ_SRHY01000001.1"/>
</dbReference>
<feature type="binding site" evidence="13">
    <location>
        <position position="159"/>
    </location>
    <ligand>
        <name>substrate</name>
    </ligand>
</feature>
<proteinExistence type="inferred from homology"/>
<dbReference type="InterPro" id="IPR016117">
    <property type="entry name" value="ArgJ-like_dom_sf"/>
</dbReference>
<dbReference type="PANTHER" id="PTHR23100:SF0">
    <property type="entry name" value="ARGININE BIOSYNTHESIS BIFUNCTIONAL PROTEIN ARGJ, MITOCHONDRIAL"/>
    <property type="match status" value="1"/>
</dbReference>
<evidence type="ECO:0000256" key="4">
    <source>
        <dbReference type="ARBA" id="ARBA00022571"/>
    </source>
</evidence>
<dbReference type="EC" id="2.3.1.1" evidence="13"/>
<dbReference type="AlphaFoldDB" id="A0A4Y9AG07"/>
<dbReference type="Gene3D" id="3.30.2330.10">
    <property type="entry name" value="arginine biosynthesis bifunctional protein suprefamily"/>
    <property type="match status" value="1"/>
</dbReference>
<dbReference type="NCBIfam" id="NF003802">
    <property type="entry name" value="PRK05388.1"/>
    <property type="match status" value="1"/>
</dbReference>
<feature type="binding site" evidence="13">
    <location>
        <position position="409"/>
    </location>
    <ligand>
        <name>substrate</name>
    </ligand>
</feature>
<keyword evidence="9 13" id="KW-0012">Acyltransferase</keyword>
<dbReference type="CDD" id="cd02152">
    <property type="entry name" value="OAT"/>
    <property type="match status" value="1"/>
</dbReference>
<evidence type="ECO:0000256" key="1">
    <source>
        <dbReference type="ARBA" id="ARBA00004496"/>
    </source>
</evidence>
<name>A0A4Y9AG07_9BACI</name>
<comment type="catalytic activity">
    <reaction evidence="11 13">
        <text>N(2)-acetyl-L-ornithine + L-glutamate = N-acetyl-L-glutamate + L-ornithine</text>
        <dbReference type="Rhea" id="RHEA:15349"/>
        <dbReference type="ChEBI" id="CHEBI:29985"/>
        <dbReference type="ChEBI" id="CHEBI:44337"/>
        <dbReference type="ChEBI" id="CHEBI:46911"/>
        <dbReference type="ChEBI" id="CHEBI:57805"/>
        <dbReference type="EC" id="2.3.1.35"/>
    </reaction>
</comment>
<dbReference type="Pfam" id="PF01960">
    <property type="entry name" value="ArgJ"/>
    <property type="match status" value="1"/>
</dbReference>
<accession>A0A4Y9AG07</accession>
<evidence type="ECO:0000256" key="10">
    <source>
        <dbReference type="ARBA" id="ARBA00048372"/>
    </source>
</evidence>
<dbReference type="UniPathway" id="UPA00068">
    <property type="reaction ID" value="UER00106"/>
</dbReference>
<dbReference type="GO" id="GO:0005737">
    <property type="term" value="C:cytoplasm"/>
    <property type="evidence" value="ECO:0007669"/>
    <property type="project" value="UniProtKB-SubCell"/>
</dbReference>
<comment type="function">
    <text evidence="12 13">Catalyzes two activities which are involved in the cyclic version of arginine biosynthesis: the synthesis of N-acetylglutamate from glutamate and acetyl-CoA as the acetyl donor, and of ornithine by transacetylation between N(2)-acetylornithine and glutamate.</text>
</comment>
<comment type="subcellular location">
    <subcellularLocation>
        <location evidence="1 13">Cytoplasm</location>
    </subcellularLocation>
</comment>
<keyword evidence="8 13" id="KW-0511">Multifunctional enzyme</keyword>
<protein>
    <recommendedName>
        <fullName evidence="13">Arginine biosynthesis bifunctional protein ArgJ</fullName>
    </recommendedName>
    <domain>
        <recommendedName>
            <fullName evidence="13">Glutamate N-acetyltransferase</fullName>
            <ecNumber evidence="13">2.3.1.35</ecNumber>
        </recommendedName>
        <alternativeName>
            <fullName evidence="13">Ornithine acetyltransferase</fullName>
            <shortName evidence="13">OATase</shortName>
        </alternativeName>
        <alternativeName>
            <fullName evidence="13">Ornithine transacetylase</fullName>
        </alternativeName>
    </domain>
    <domain>
        <recommendedName>
            <fullName evidence="13">Amino-acid acetyltransferase</fullName>
            <ecNumber evidence="13">2.3.1.1</ecNumber>
        </recommendedName>
        <alternativeName>
            <fullName evidence="13">N-acetylglutamate synthase</fullName>
            <shortName evidence="13">AGSase</shortName>
        </alternativeName>
    </domain>
    <component>
        <recommendedName>
            <fullName evidence="13">Arginine biosynthesis bifunctional protein ArgJ alpha chain</fullName>
        </recommendedName>
    </component>
    <component>
        <recommendedName>
            <fullName evidence="13">Arginine biosynthesis bifunctional protein ArgJ beta chain</fullName>
        </recommendedName>
    </component>
</protein>
<comment type="catalytic activity">
    <reaction evidence="10 13">
        <text>L-glutamate + acetyl-CoA = N-acetyl-L-glutamate + CoA + H(+)</text>
        <dbReference type="Rhea" id="RHEA:24292"/>
        <dbReference type="ChEBI" id="CHEBI:15378"/>
        <dbReference type="ChEBI" id="CHEBI:29985"/>
        <dbReference type="ChEBI" id="CHEBI:44337"/>
        <dbReference type="ChEBI" id="CHEBI:57287"/>
        <dbReference type="ChEBI" id="CHEBI:57288"/>
        <dbReference type="EC" id="2.3.1.1"/>
    </reaction>
</comment>
<evidence type="ECO:0000256" key="13">
    <source>
        <dbReference type="HAMAP-Rule" id="MF_01106"/>
    </source>
</evidence>
<sequence length="409" mass="43366">MVLIKESSITKMEKGTIVTPAGFQASGMHTGVKRKRNDLGMIYCDVPASTAALYTLNIIQAAPLQVTKESIATEGKLQAVVVNSGNANACTGKRGEADAYTMRRAAADRLLLPEHMVAVSSTGIIGLDMPMDKIIPNIQILHLSTDEKAAAAFNESILTTDTGPKSTCHQAVIDGQTVTMAGSAKGSGMIEPKMGTMLAYVTTDAAIEPEMLQVALKEVTDKTFNCITIDGDTSTNDMVLTMASGKAGNESLTPAHSDWETFTELLQKTCEDLAKMIARDGEGATKLIEVEVDGAYDDAEAVKAAKTIVGSSLVKTAIYGADPNWGRIIAAVGRSGVNVNAETIDVSIGPIPLLENSQPLSFSEAEASDYLMHEEVVISVNLNNGNGCGKAWGCDLTYDYVRINASYRT</sequence>
<keyword evidence="6 13" id="KW-0808">Transferase</keyword>